<gene>
    <name evidence="1" type="ordered locus">Bamb_5310</name>
</gene>
<proteinExistence type="predicted"/>
<dbReference type="GO" id="GO:0016740">
    <property type="term" value="F:transferase activity"/>
    <property type="evidence" value="ECO:0007669"/>
    <property type="project" value="UniProtKB-KW"/>
</dbReference>
<dbReference type="PIRSF" id="PIRSF028188">
    <property type="entry name" value="Amdntrnsf_FN0238"/>
    <property type="match status" value="1"/>
</dbReference>
<evidence type="ECO:0000313" key="1">
    <source>
        <dbReference type="EMBL" id="ABI90857.1"/>
    </source>
</evidence>
<dbReference type="Proteomes" id="UP000000662">
    <property type="component" value="Chromosome 2"/>
</dbReference>
<dbReference type="Pfam" id="PF19420">
    <property type="entry name" value="DDAH_eukar"/>
    <property type="match status" value="1"/>
</dbReference>
<dbReference type="KEGG" id="bam:Bamb_5310"/>
<dbReference type="NCBIfam" id="NF046062">
    <property type="entry name" value="citrull_CtlX"/>
    <property type="match status" value="1"/>
</dbReference>
<evidence type="ECO:0000313" key="2">
    <source>
        <dbReference type="Proteomes" id="UP000000662"/>
    </source>
</evidence>
<dbReference type="InterPro" id="IPR014541">
    <property type="entry name" value="Amdntrnsf_FN0238"/>
</dbReference>
<dbReference type="Gene3D" id="3.75.10.10">
    <property type="entry name" value="L-arginine/glycine Amidinotransferase, Chain A"/>
    <property type="match status" value="1"/>
</dbReference>
<dbReference type="PANTHER" id="PTHR43224">
    <property type="entry name" value="AMIDINOTRANSFERASE"/>
    <property type="match status" value="1"/>
</dbReference>
<dbReference type="AlphaFoldDB" id="Q0B4R6"/>
<reference evidence="1" key="1">
    <citation type="submission" date="2006-08" db="EMBL/GenBank/DDBJ databases">
        <title>Complete sequence of Chromosome 2 of Burkholderia cepacia AMMD.</title>
        <authorList>
            <consortium name="US DOE Joint Genome Institute"/>
            <person name="Copeland A."/>
            <person name="Lucas S."/>
            <person name="Lapidus A."/>
            <person name="Barry K."/>
            <person name="Detter J.C."/>
            <person name="Glavina del Rio T."/>
            <person name="Hammon N."/>
            <person name="Israni S."/>
            <person name="Pitluck S."/>
            <person name="Bruce D."/>
            <person name="Chain P."/>
            <person name="Malfatti S."/>
            <person name="Shin M."/>
            <person name="Vergez L."/>
            <person name="Schmutz J."/>
            <person name="Larimer F."/>
            <person name="Land M."/>
            <person name="Hauser L."/>
            <person name="Kyrpides N."/>
            <person name="Kim E."/>
            <person name="Parke J."/>
            <person name="Coenye T."/>
            <person name="Konstantinidis K."/>
            <person name="Ramette A."/>
            <person name="Tiedje J."/>
            <person name="Richardson P."/>
        </authorList>
    </citation>
    <scope>NUCLEOTIDE SEQUENCE</scope>
    <source>
        <strain evidence="1">AMMD</strain>
    </source>
</reference>
<keyword evidence="2" id="KW-1185">Reference proteome</keyword>
<protein>
    <submittedName>
        <fullName evidence="1">Amidinotransferase</fullName>
    </submittedName>
</protein>
<organism evidence="1 2">
    <name type="scientific">Burkholderia ambifaria (strain ATCC BAA-244 / DSM 16087 / CCUG 44356 / LMG 19182 / AMMD)</name>
    <name type="common">Burkholderia cepacia (strain AMMD)</name>
    <dbReference type="NCBI Taxonomy" id="339670"/>
    <lineage>
        <taxon>Bacteria</taxon>
        <taxon>Pseudomonadati</taxon>
        <taxon>Pseudomonadota</taxon>
        <taxon>Betaproteobacteria</taxon>
        <taxon>Burkholderiales</taxon>
        <taxon>Burkholderiaceae</taxon>
        <taxon>Burkholderia</taxon>
        <taxon>Burkholderia cepacia complex</taxon>
    </lineage>
</organism>
<dbReference type="PANTHER" id="PTHR43224:SF1">
    <property type="entry name" value="AMIDINOTRANSFERASE"/>
    <property type="match status" value="1"/>
</dbReference>
<dbReference type="SUPFAM" id="SSF55909">
    <property type="entry name" value="Pentein"/>
    <property type="match status" value="1"/>
</dbReference>
<accession>Q0B4R6</accession>
<sequence>MRRPLSCPSLPPFMNLVSIQAPSAVVMIRPHRFVPNPQTAADNAFQRTAGNGAGSPPSVSAAARDEVTAAARMLADAGVRVHVFDDHGERDTPDSVFPNNWFSTHPGGHVALYPMYSANRRRERRAGVIEMLKAEYRVQDVIDYSGLEYDDVFLEGTGAMVLDHVARIAYTARSRRADPVALERFCTNFNFEPICFDTADANGKPIYHTNVMMSVATEFAMVGLDLIADRRRRDEIAQRLTETGRTVIALDHAQIANFAGNTLELSGKDGRVLALSRRAFDCLTGAQRETIARSARLLPLDVPTIELAGGSVRCMLAGIHLARRAATRDVKAIESVERQRELVPHT</sequence>
<dbReference type="eggNOG" id="COG4874">
    <property type="taxonomic scope" value="Bacteria"/>
</dbReference>
<dbReference type="EMBL" id="CP000441">
    <property type="protein sequence ID" value="ABI90857.1"/>
    <property type="molecule type" value="Genomic_DNA"/>
</dbReference>
<name>Q0B4R6_BURCM</name>